<dbReference type="InterPro" id="IPR009057">
    <property type="entry name" value="Homeodomain-like_sf"/>
</dbReference>
<feature type="domain" description="Transcription regulator YcdC C-terminal" evidence="2">
    <location>
        <begin position="23"/>
        <end position="162"/>
    </location>
</feature>
<organism evidence="3 4">
    <name type="scientific">Thalassobaculum fulvum</name>
    <dbReference type="NCBI Taxonomy" id="1633335"/>
    <lineage>
        <taxon>Bacteria</taxon>
        <taxon>Pseudomonadati</taxon>
        <taxon>Pseudomonadota</taxon>
        <taxon>Alphaproteobacteria</taxon>
        <taxon>Rhodospirillales</taxon>
        <taxon>Thalassobaculaceae</taxon>
        <taxon>Thalassobaculum</taxon>
    </lineage>
</organism>
<dbReference type="Proteomes" id="UP000630353">
    <property type="component" value="Unassembled WGS sequence"/>
</dbReference>
<dbReference type="GO" id="GO:0045892">
    <property type="term" value="P:negative regulation of DNA-templated transcription"/>
    <property type="evidence" value="ECO:0007669"/>
    <property type="project" value="InterPro"/>
</dbReference>
<dbReference type="Gene3D" id="1.10.357.10">
    <property type="entry name" value="Tetracycline Repressor, domain 2"/>
    <property type="match status" value="1"/>
</dbReference>
<sequence length="177" mass="19627">MLPKANLLYYFKSKEALYHAVITDILEAWLAALGEISVDDDPAEALTGYIERKMTLSRERPDGSRVFAMEIITGAPVIGDYLRGTLRDWVERQGAVFRVWQSRGMMADLPPEHVFFAIWAMTQTYADFAPQVTAVLAVDQLEESDFRVAVGTVTALVLRGLGVLPQPVGRVGPRSKA</sequence>
<dbReference type="GO" id="GO:0003677">
    <property type="term" value="F:DNA binding"/>
    <property type="evidence" value="ECO:0007669"/>
    <property type="project" value="UniProtKB-KW"/>
</dbReference>
<evidence type="ECO:0000313" key="3">
    <source>
        <dbReference type="EMBL" id="GHD45188.1"/>
    </source>
</evidence>
<protein>
    <submittedName>
        <fullName evidence="3">TetR family transcriptional regulator</fullName>
    </submittedName>
</protein>
<keyword evidence="1" id="KW-0238">DNA-binding</keyword>
<evidence type="ECO:0000259" key="2">
    <source>
        <dbReference type="Pfam" id="PF08362"/>
    </source>
</evidence>
<accession>A0A918XQI4</accession>
<dbReference type="EMBL" id="BMZS01000003">
    <property type="protein sequence ID" value="GHD45188.1"/>
    <property type="molecule type" value="Genomic_DNA"/>
</dbReference>
<comment type="caution">
    <text evidence="3">The sequence shown here is derived from an EMBL/GenBank/DDBJ whole genome shotgun (WGS) entry which is preliminary data.</text>
</comment>
<proteinExistence type="predicted"/>
<dbReference type="InterPro" id="IPR013573">
    <property type="entry name" value="Tscrpt_reg_YcdC_C"/>
</dbReference>
<dbReference type="PANTHER" id="PTHR30328">
    <property type="entry name" value="TRANSCRIPTIONAL REPRESSOR"/>
    <property type="match status" value="1"/>
</dbReference>
<reference evidence="3" key="2">
    <citation type="submission" date="2020-09" db="EMBL/GenBank/DDBJ databases">
        <authorList>
            <person name="Sun Q."/>
            <person name="Kim S."/>
        </authorList>
    </citation>
    <scope>NUCLEOTIDE SEQUENCE</scope>
    <source>
        <strain evidence="3">KCTC 42651</strain>
    </source>
</reference>
<name>A0A918XQI4_9PROT</name>
<reference evidence="3" key="1">
    <citation type="journal article" date="2014" name="Int. J. Syst. Evol. Microbiol.">
        <title>Complete genome sequence of Corynebacterium casei LMG S-19264T (=DSM 44701T), isolated from a smear-ripened cheese.</title>
        <authorList>
            <consortium name="US DOE Joint Genome Institute (JGI-PGF)"/>
            <person name="Walter F."/>
            <person name="Albersmeier A."/>
            <person name="Kalinowski J."/>
            <person name="Ruckert C."/>
        </authorList>
    </citation>
    <scope>NUCLEOTIDE SEQUENCE</scope>
    <source>
        <strain evidence="3">KCTC 42651</strain>
    </source>
</reference>
<dbReference type="InterPro" id="IPR036271">
    <property type="entry name" value="Tet_transcr_reg_TetR-rel_C_sf"/>
</dbReference>
<gene>
    <name evidence="3" type="ORF">GCM10017083_12830</name>
</gene>
<dbReference type="SUPFAM" id="SSF48498">
    <property type="entry name" value="Tetracyclin repressor-like, C-terminal domain"/>
    <property type="match status" value="1"/>
</dbReference>
<evidence type="ECO:0000256" key="1">
    <source>
        <dbReference type="ARBA" id="ARBA00023125"/>
    </source>
</evidence>
<dbReference type="SUPFAM" id="SSF46689">
    <property type="entry name" value="Homeodomain-like"/>
    <property type="match status" value="1"/>
</dbReference>
<dbReference type="PANTHER" id="PTHR30328:SF54">
    <property type="entry name" value="HTH-TYPE TRANSCRIPTIONAL REPRESSOR SCO4008"/>
    <property type="match status" value="1"/>
</dbReference>
<dbReference type="AlphaFoldDB" id="A0A918XQI4"/>
<keyword evidence="4" id="KW-1185">Reference proteome</keyword>
<dbReference type="Pfam" id="PF08362">
    <property type="entry name" value="TetR_C_3"/>
    <property type="match status" value="1"/>
</dbReference>
<evidence type="ECO:0000313" key="4">
    <source>
        <dbReference type="Proteomes" id="UP000630353"/>
    </source>
</evidence>
<dbReference type="InterPro" id="IPR050109">
    <property type="entry name" value="HTH-type_TetR-like_transc_reg"/>
</dbReference>